<name>A0ABP7ZYZ2_9MICO</name>
<gene>
    <name evidence="1" type="ORF">GCM10022287_16180</name>
</gene>
<evidence type="ECO:0000313" key="2">
    <source>
        <dbReference type="Proteomes" id="UP001501079"/>
    </source>
</evidence>
<accession>A0ABP7ZYZ2</accession>
<dbReference type="EMBL" id="BAABBW010000002">
    <property type="protein sequence ID" value="GAA4173569.1"/>
    <property type="molecule type" value="Genomic_DNA"/>
</dbReference>
<dbReference type="Proteomes" id="UP001501079">
    <property type="component" value="Unassembled WGS sequence"/>
</dbReference>
<evidence type="ECO:0008006" key="3">
    <source>
        <dbReference type="Google" id="ProtNLM"/>
    </source>
</evidence>
<keyword evidence="2" id="KW-1185">Reference proteome</keyword>
<comment type="caution">
    <text evidence="1">The sequence shown here is derived from an EMBL/GenBank/DDBJ whole genome shotgun (WGS) entry which is preliminary data.</text>
</comment>
<dbReference type="RefSeq" id="WP_344753127.1">
    <property type="nucleotide sequence ID" value="NZ_BAABBW010000002.1"/>
</dbReference>
<proteinExistence type="predicted"/>
<organism evidence="1 2">
    <name type="scientific">Gryllotalpicola koreensis</name>
    <dbReference type="NCBI Taxonomy" id="993086"/>
    <lineage>
        <taxon>Bacteria</taxon>
        <taxon>Bacillati</taxon>
        <taxon>Actinomycetota</taxon>
        <taxon>Actinomycetes</taxon>
        <taxon>Micrococcales</taxon>
        <taxon>Microbacteriaceae</taxon>
        <taxon>Gryllotalpicola</taxon>
    </lineage>
</organism>
<sequence length="161" mass="17076">MLVALWLLEGSSAFWGGRFGRHPYTLRTELLAAFAPRRGAVARRAEDRAELLGCGLPFFAPAEWTGAFAFGGRGGSGGKLTTVSIVCLPPGKECGSGTDLTITTEAEARDEDGVRWHLFRPNEGEAVWQPLVLRVDGRDLSGGASNTRVAAIATRASMTAG</sequence>
<evidence type="ECO:0000313" key="1">
    <source>
        <dbReference type="EMBL" id="GAA4173569.1"/>
    </source>
</evidence>
<reference evidence="2" key="1">
    <citation type="journal article" date="2019" name="Int. J. Syst. Evol. Microbiol.">
        <title>The Global Catalogue of Microorganisms (GCM) 10K type strain sequencing project: providing services to taxonomists for standard genome sequencing and annotation.</title>
        <authorList>
            <consortium name="The Broad Institute Genomics Platform"/>
            <consortium name="The Broad Institute Genome Sequencing Center for Infectious Disease"/>
            <person name="Wu L."/>
            <person name="Ma J."/>
        </authorList>
    </citation>
    <scope>NUCLEOTIDE SEQUENCE [LARGE SCALE GENOMIC DNA]</scope>
    <source>
        <strain evidence="2">JCM 17591</strain>
    </source>
</reference>
<protein>
    <recommendedName>
        <fullName evidence="3">DUF1214 domain-containing protein</fullName>
    </recommendedName>
</protein>